<proteinExistence type="predicted"/>
<dbReference type="Proteomes" id="UP000001593">
    <property type="component" value="Unassembled WGS sequence"/>
</dbReference>
<dbReference type="InParanoid" id="A7RFM7"/>
<organism evidence="2 3">
    <name type="scientific">Nematostella vectensis</name>
    <name type="common">Starlet sea anemone</name>
    <dbReference type="NCBI Taxonomy" id="45351"/>
    <lineage>
        <taxon>Eukaryota</taxon>
        <taxon>Metazoa</taxon>
        <taxon>Cnidaria</taxon>
        <taxon>Anthozoa</taxon>
        <taxon>Hexacorallia</taxon>
        <taxon>Actiniaria</taxon>
        <taxon>Edwardsiidae</taxon>
        <taxon>Nematostella</taxon>
    </lineage>
</organism>
<dbReference type="HOGENOM" id="CLU_141403_0_0_1"/>
<dbReference type="InterPro" id="IPR018490">
    <property type="entry name" value="cNMP-bd_dom_sf"/>
</dbReference>
<protein>
    <recommendedName>
        <fullName evidence="1">Cyclic nucleotide-binding domain-containing protein</fullName>
    </recommendedName>
</protein>
<dbReference type="InterPro" id="IPR000595">
    <property type="entry name" value="cNMP-bd_dom"/>
</dbReference>
<name>A7RFM7_NEMVE</name>
<keyword evidence="3" id="KW-1185">Reference proteome</keyword>
<dbReference type="SMART" id="SM00100">
    <property type="entry name" value="cNMP"/>
    <property type="match status" value="1"/>
</dbReference>
<dbReference type="OrthoDB" id="166212at2759"/>
<dbReference type="STRING" id="45351.A7RFM7"/>
<dbReference type="CDD" id="cd00038">
    <property type="entry name" value="CAP_ED"/>
    <property type="match status" value="1"/>
</dbReference>
<dbReference type="PhylomeDB" id="A7RFM7"/>
<dbReference type="InterPro" id="IPR014710">
    <property type="entry name" value="RmlC-like_jellyroll"/>
</dbReference>
<feature type="domain" description="Cyclic nucleotide-binding" evidence="1">
    <location>
        <begin position="35"/>
        <end position="142"/>
    </location>
</feature>
<evidence type="ECO:0000259" key="1">
    <source>
        <dbReference type="PROSITE" id="PS50042"/>
    </source>
</evidence>
<sequence length="158" mass="17709">IQISKEVKSILSLRPEERNTEQLQTVLYALQTMSSFAELPLHMQESVCKVAWHQSLPANKIIVKQGHLAENFYFIMSGSVTVVSENDPTSGQVFASVATLRRGASFGDLAILKNCTRTATVVSKVPIHLLVISREDYQRIFMGRSQDGMEPSHIKFCR</sequence>
<feature type="non-terminal residue" evidence="2">
    <location>
        <position position="1"/>
    </location>
</feature>
<dbReference type="SUPFAM" id="SSF51206">
    <property type="entry name" value="cAMP-binding domain-like"/>
    <property type="match status" value="1"/>
</dbReference>
<gene>
    <name evidence="2" type="ORF">NEMVEDRAFT_v1g79931</name>
</gene>
<dbReference type="Pfam" id="PF00027">
    <property type="entry name" value="cNMP_binding"/>
    <property type="match status" value="1"/>
</dbReference>
<dbReference type="eggNOG" id="KOG1113">
    <property type="taxonomic scope" value="Eukaryota"/>
</dbReference>
<dbReference type="PANTHER" id="PTHR23011:SF28">
    <property type="entry name" value="CYCLIC NUCLEOTIDE-BINDING DOMAIN CONTAINING PROTEIN"/>
    <property type="match status" value="1"/>
</dbReference>
<accession>A7RFM7</accession>
<evidence type="ECO:0000313" key="3">
    <source>
        <dbReference type="Proteomes" id="UP000001593"/>
    </source>
</evidence>
<reference evidence="2 3" key="1">
    <citation type="journal article" date="2007" name="Science">
        <title>Sea anemone genome reveals ancestral eumetazoan gene repertoire and genomic organization.</title>
        <authorList>
            <person name="Putnam N.H."/>
            <person name="Srivastava M."/>
            <person name="Hellsten U."/>
            <person name="Dirks B."/>
            <person name="Chapman J."/>
            <person name="Salamov A."/>
            <person name="Terry A."/>
            <person name="Shapiro H."/>
            <person name="Lindquist E."/>
            <person name="Kapitonov V.V."/>
            <person name="Jurka J."/>
            <person name="Genikhovich G."/>
            <person name="Grigoriev I.V."/>
            <person name="Lucas S.M."/>
            <person name="Steele R.E."/>
            <person name="Finnerty J.R."/>
            <person name="Technau U."/>
            <person name="Martindale M.Q."/>
            <person name="Rokhsar D.S."/>
        </authorList>
    </citation>
    <scope>NUCLEOTIDE SEQUENCE [LARGE SCALE GENOMIC DNA]</scope>
    <source>
        <strain evidence="3">CH2 X CH6</strain>
    </source>
</reference>
<dbReference type="PROSITE" id="PS50042">
    <property type="entry name" value="CNMP_BINDING_3"/>
    <property type="match status" value="1"/>
</dbReference>
<dbReference type="KEGG" id="nve:5521926"/>
<dbReference type="AlphaFoldDB" id="A7RFM7"/>
<evidence type="ECO:0000313" key="2">
    <source>
        <dbReference type="EMBL" id="EDO49748.1"/>
    </source>
</evidence>
<dbReference type="PANTHER" id="PTHR23011">
    <property type="entry name" value="CYCLIC NUCLEOTIDE-BINDING DOMAIN CONTAINING PROTEIN"/>
    <property type="match status" value="1"/>
</dbReference>
<dbReference type="Gene3D" id="2.60.120.10">
    <property type="entry name" value="Jelly Rolls"/>
    <property type="match status" value="1"/>
</dbReference>
<feature type="non-terminal residue" evidence="2">
    <location>
        <position position="158"/>
    </location>
</feature>
<dbReference type="OMA" id="WIIRSDE"/>
<dbReference type="EMBL" id="DS469508">
    <property type="protein sequence ID" value="EDO49748.1"/>
    <property type="molecule type" value="Genomic_DNA"/>
</dbReference>